<name>A0AAN8S9E9_POLSC</name>
<reference evidence="1 2" key="1">
    <citation type="submission" date="2023-10" db="EMBL/GenBank/DDBJ databases">
        <title>Genomes of two closely related lineages of the louse Polyplax serrata with different host specificities.</title>
        <authorList>
            <person name="Martinu J."/>
            <person name="Tarabai H."/>
            <person name="Stefka J."/>
            <person name="Hypsa V."/>
        </authorList>
    </citation>
    <scope>NUCLEOTIDE SEQUENCE [LARGE SCALE GENOMIC DNA]</scope>
    <source>
        <strain evidence="1">HR10_N</strain>
    </source>
</reference>
<dbReference type="EMBL" id="JAWJWE010000036">
    <property type="protein sequence ID" value="KAK6629736.1"/>
    <property type="molecule type" value="Genomic_DNA"/>
</dbReference>
<protein>
    <submittedName>
        <fullName evidence="1">Uncharacterized protein</fullName>
    </submittedName>
</protein>
<dbReference type="Proteomes" id="UP001372834">
    <property type="component" value="Unassembled WGS sequence"/>
</dbReference>
<gene>
    <name evidence="1" type="ORF">RUM43_003554</name>
</gene>
<proteinExistence type="predicted"/>
<accession>A0AAN8S9E9</accession>
<organism evidence="1 2">
    <name type="scientific">Polyplax serrata</name>
    <name type="common">Common mouse louse</name>
    <dbReference type="NCBI Taxonomy" id="468196"/>
    <lineage>
        <taxon>Eukaryota</taxon>
        <taxon>Metazoa</taxon>
        <taxon>Ecdysozoa</taxon>
        <taxon>Arthropoda</taxon>
        <taxon>Hexapoda</taxon>
        <taxon>Insecta</taxon>
        <taxon>Pterygota</taxon>
        <taxon>Neoptera</taxon>
        <taxon>Paraneoptera</taxon>
        <taxon>Psocodea</taxon>
        <taxon>Troctomorpha</taxon>
        <taxon>Phthiraptera</taxon>
        <taxon>Anoplura</taxon>
        <taxon>Polyplacidae</taxon>
        <taxon>Polyplax</taxon>
    </lineage>
</organism>
<dbReference type="AlphaFoldDB" id="A0AAN8S9E9"/>
<comment type="caution">
    <text evidence="1">The sequence shown here is derived from an EMBL/GenBank/DDBJ whole genome shotgun (WGS) entry which is preliminary data.</text>
</comment>
<evidence type="ECO:0000313" key="2">
    <source>
        <dbReference type="Proteomes" id="UP001372834"/>
    </source>
</evidence>
<sequence length="80" mass="9323">MKVWQELNERTGRLTQKITCDLDPKEQKVLLIGIMGRFKMEVDPNGPKLAPGGQDDFKPKIWRWRQLTGQHLSAFYLVEP</sequence>
<evidence type="ECO:0000313" key="1">
    <source>
        <dbReference type="EMBL" id="KAK6629736.1"/>
    </source>
</evidence>